<gene>
    <name evidence="2" type="ORF">PGLA1383_LOCUS32613</name>
</gene>
<proteinExistence type="predicted"/>
<dbReference type="Proteomes" id="UP000654075">
    <property type="component" value="Unassembled WGS sequence"/>
</dbReference>
<evidence type="ECO:0000313" key="3">
    <source>
        <dbReference type="Proteomes" id="UP000654075"/>
    </source>
</evidence>
<sequence length="440" mass="49437">MPSRSASPSFEEWWKVAPNILHDADWTLEFDDGDGGKKLSSHSSQWGGQWIRIDEVLDVPLEPNSAMIRPEVKARFKHLAPPPIEQGLHLNMLVQTLGPGDAILKRWVDNKFWKATHVLLTDDLVAPETLTGALSAQEFENVPHLARVTLRRDWPQLGQAGMLVTPHEPEDDKDDELTGRSMTFLSVLWKNPEDASKLCGAVLLHLTSKRFSVLAKQHFGLLTRVAQFGKYHMKTDQGWQELREIDLNFYVVISIKKCKRGPPLLPSQMLREGTVHVAAGDHLGVSMWERSDEERFTLSQYLRRFILSLLGQPEVEVYDAMDGRQLVHYQAAMPRELWISIKPALMKAFAIQKAAYRHAQGGSCAPSLYDDTAARFLPSSEASFSDEESIGTSKDLVKIDVRNSFLFFEVESGGEGEGGGDEDSGEEVSRTTQRKKTALF</sequence>
<accession>A0A813FMC2</accession>
<dbReference type="EMBL" id="CAJNNV010025524">
    <property type="protein sequence ID" value="CAE8614893.1"/>
    <property type="molecule type" value="Genomic_DNA"/>
</dbReference>
<evidence type="ECO:0000313" key="2">
    <source>
        <dbReference type="EMBL" id="CAE8614893.1"/>
    </source>
</evidence>
<feature type="compositionally biased region" description="Acidic residues" evidence="1">
    <location>
        <begin position="412"/>
        <end position="426"/>
    </location>
</feature>
<dbReference type="AlphaFoldDB" id="A0A813FMC2"/>
<organism evidence="2 3">
    <name type="scientific">Polarella glacialis</name>
    <name type="common">Dinoflagellate</name>
    <dbReference type="NCBI Taxonomy" id="89957"/>
    <lineage>
        <taxon>Eukaryota</taxon>
        <taxon>Sar</taxon>
        <taxon>Alveolata</taxon>
        <taxon>Dinophyceae</taxon>
        <taxon>Suessiales</taxon>
        <taxon>Suessiaceae</taxon>
        <taxon>Polarella</taxon>
    </lineage>
</organism>
<comment type="caution">
    <text evidence="2">The sequence shown here is derived from an EMBL/GenBank/DDBJ whole genome shotgun (WGS) entry which is preliminary data.</text>
</comment>
<protein>
    <submittedName>
        <fullName evidence="2">Uncharacterized protein</fullName>
    </submittedName>
</protein>
<name>A0A813FMC2_POLGL</name>
<reference evidence="2" key="1">
    <citation type="submission" date="2021-02" db="EMBL/GenBank/DDBJ databases">
        <authorList>
            <person name="Dougan E. K."/>
            <person name="Rhodes N."/>
            <person name="Thang M."/>
            <person name="Chan C."/>
        </authorList>
    </citation>
    <scope>NUCLEOTIDE SEQUENCE</scope>
</reference>
<keyword evidence="3" id="KW-1185">Reference proteome</keyword>
<dbReference type="OMA" id="QWIRIDE"/>
<feature type="region of interest" description="Disordered" evidence="1">
    <location>
        <begin position="411"/>
        <end position="440"/>
    </location>
</feature>
<evidence type="ECO:0000256" key="1">
    <source>
        <dbReference type="SAM" id="MobiDB-lite"/>
    </source>
</evidence>